<protein>
    <submittedName>
        <fullName evidence="7">Alcohol dehydrogenase (NADP+)</fullName>
        <ecNumber evidence="7">1.1.1.2</ecNumber>
    </submittedName>
</protein>
<gene>
    <name evidence="7" type="ORF">NGATSA_3018700</name>
</gene>
<evidence type="ECO:0000256" key="3">
    <source>
        <dbReference type="PIRSR" id="PIRSR000097-1"/>
    </source>
</evidence>
<dbReference type="PRINTS" id="PR00069">
    <property type="entry name" value="ALDKETRDTASE"/>
</dbReference>
<dbReference type="GO" id="GO:0008106">
    <property type="term" value="F:alcohol dehydrogenase (NADP+) activity"/>
    <property type="evidence" value="ECO:0007669"/>
    <property type="project" value="UniProtKB-EC"/>
</dbReference>
<dbReference type="Gene3D" id="3.20.20.100">
    <property type="entry name" value="NADP-dependent oxidoreductase domain"/>
    <property type="match status" value="1"/>
</dbReference>
<reference evidence="7" key="1">
    <citation type="journal article" date="2012" name="Bioengineered">
        <title>Additional insights into the genome of the oleaginous model alga Nannochloropsis gaditana.</title>
        <authorList>
            <person name="Jinkerson R.E."/>
            <person name="Radakovits R."/>
            <person name="Posewitz M.C."/>
        </authorList>
    </citation>
    <scope>NUCLEOTIDE SEQUENCE</scope>
    <source>
        <strain evidence="7">CCMP526</strain>
    </source>
</reference>
<dbReference type="PROSITE" id="PS00063">
    <property type="entry name" value="ALDOKETO_REDUCTASE_3"/>
    <property type="match status" value="1"/>
</dbReference>
<feature type="active site" description="Proton donor" evidence="3">
    <location>
        <position position="37"/>
    </location>
</feature>
<proteinExistence type="evidence at transcript level"/>
<dbReference type="InterPro" id="IPR023210">
    <property type="entry name" value="NADP_OxRdtase_dom"/>
</dbReference>
<dbReference type="InterPro" id="IPR018170">
    <property type="entry name" value="Aldo/ket_reductase_CS"/>
</dbReference>
<name>I2CR67_NANGC</name>
<evidence type="ECO:0000256" key="5">
    <source>
        <dbReference type="PIRSR" id="PIRSR000097-3"/>
    </source>
</evidence>
<dbReference type="AlphaFoldDB" id="I2CR67"/>
<dbReference type="InterPro" id="IPR036812">
    <property type="entry name" value="NAD(P)_OxRdtase_dom_sf"/>
</dbReference>
<feature type="site" description="Lowers pKa of active site Tyr" evidence="5">
    <location>
        <position position="66"/>
    </location>
</feature>
<dbReference type="EMBL" id="JU980337">
    <property type="protein sequence ID" value="AFJ69400.1"/>
    <property type="molecule type" value="mRNA"/>
</dbReference>
<dbReference type="EC" id="1.1.1.2" evidence="7"/>
<evidence type="ECO:0000256" key="2">
    <source>
        <dbReference type="ARBA" id="ARBA00023002"/>
    </source>
</evidence>
<dbReference type="PROSITE" id="PS00798">
    <property type="entry name" value="ALDOKETO_REDUCTASE_1"/>
    <property type="match status" value="1"/>
</dbReference>
<dbReference type="Pfam" id="PF00248">
    <property type="entry name" value="Aldo_ket_red"/>
    <property type="match status" value="1"/>
</dbReference>
<dbReference type="PANTHER" id="PTHR11732">
    <property type="entry name" value="ALDO/KETO REDUCTASE"/>
    <property type="match status" value="1"/>
</dbReference>
<reference evidence="7" key="2">
    <citation type="journal article" date="2012" name="Nat. Commun.">
        <title>Draft genome sequence and genetic transformation of the oleaginous alga Nannochloropis gaditana.</title>
        <authorList>
            <person name="Radakovits R."/>
            <person name="Jinkerson R.E."/>
            <person name="Fuerstenberg S.I."/>
            <person name="Tae H."/>
            <person name="Settlage R.E."/>
            <person name="Boore J.L."/>
            <person name="Posewitz M.C."/>
        </authorList>
    </citation>
    <scope>NUCLEOTIDE SEQUENCE</scope>
    <source>
        <strain evidence="7">CCMP526</strain>
    </source>
</reference>
<evidence type="ECO:0000259" key="6">
    <source>
        <dbReference type="Pfam" id="PF00248"/>
    </source>
</evidence>
<accession>I2CR67</accession>
<evidence type="ECO:0000256" key="1">
    <source>
        <dbReference type="ARBA" id="ARBA00007905"/>
    </source>
</evidence>
<dbReference type="SUPFAM" id="SSF51430">
    <property type="entry name" value="NAD(P)-linked oxidoreductase"/>
    <property type="match status" value="1"/>
</dbReference>
<keyword evidence="2 7" id="KW-0560">Oxidoreductase</keyword>
<dbReference type="InterPro" id="IPR020471">
    <property type="entry name" value="AKR"/>
</dbReference>
<feature type="binding site" evidence="4">
    <location>
        <position position="99"/>
    </location>
    <ligand>
        <name>substrate</name>
    </ligand>
</feature>
<dbReference type="PIRSF" id="PIRSF000097">
    <property type="entry name" value="AKR"/>
    <property type="match status" value="1"/>
</dbReference>
<organism evidence="7">
    <name type="scientific">Nannochloropsis gaditana (strain CCMP526)</name>
    <name type="common">Green microalga</name>
    <name type="synonym">Microchloropsis gaditana</name>
    <dbReference type="NCBI Taxonomy" id="1093141"/>
    <lineage>
        <taxon>Eukaryota</taxon>
        <taxon>Sar</taxon>
        <taxon>Stramenopiles</taxon>
        <taxon>Ochrophyta</taxon>
        <taxon>Eustigmatophyceae</taxon>
        <taxon>Eustigmatales</taxon>
        <taxon>Monodopsidaceae</taxon>
        <taxon>Nannochloropsis</taxon>
    </lineage>
</organism>
<dbReference type="PROSITE" id="PS00062">
    <property type="entry name" value="ALDOKETO_REDUCTASE_2"/>
    <property type="match status" value="1"/>
</dbReference>
<evidence type="ECO:0000256" key="4">
    <source>
        <dbReference type="PIRSR" id="PIRSR000097-2"/>
    </source>
</evidence>
<dbReference type="FunFam" id="3.20.20.100:FF:000007">
    <property type="entry name" value="NAD(P)H-dependent D-xylose reductase xyl1"/>
    <property type="match status" value="1"/>
</dbReference>
<evidence type="ECO:0000313" key="7">
    <source>
        <dbReference type="EMBL" id="AFJ69400.1"/>
    </source>
</evidence>
<sequence>MPVIGLGTWKAPKGEVKKAVLAALKQGYRHLDCACDYGNEEEVGAAIKEAMEAGVVTRKDLFVTSKLWNTFHAREHVEVAIQKSLKDLGLDYLDLYLIHFPISMKYVPIEELYPPEWLNPTSKKIEFVDVPVSETWAGMEGVCRKGLARNIGVSNFCAQTLMDLLKYAEIKPAVNQIELHPYLTQDSLVAFCQEKGIVLTAFSPLGASSYIELGMDRGEGVGVLNNPVVQAIAREHSRTPAQVCLRWAVQRGYTAIPKSTHESRLQENLHVFDFTLSAEDMVKISRLNRHLRYNDPGEFCKGMGLPNGYPIYA</sequence>
<comment type="similarity">
    <text evidence="1">Belongs to the aldo/keto reductase family.</text>
</comment>
<feature type="domain" description="NADP-dependent oxidoreductase" evidence="6">
    <location>
        <begin position="4"/>
        <end position="288"/>
    </location>
</feature>